<dbReference type="GO" id="GO:0005829">
    <property type="term" value="C:cytosol"/>
    <property type="evidence" value="ECO:0007669"/>
    <property type="project" value="TreeGrafter"/>
</dbReference>
<evidence type="ECO:0000256" key="4">
    <source>
        <dbReference type="SAM" id="MobiDB-lite"/>
    </source>
</evidence>
<proteinExistence type="inferred from homology"/>
<comment type="similarity">
    <text evidence="1">Belongs to the THADA family.</text>
</comment>
<evidence type="ECO:0000259" key="5">
    <source>
        <dbReference type="Pfam" id="PF10350"/>
    </source>
</evidence>
<organism evidence="8 9">
    <name type="scientific">Elysia crispata</name>
    <name type="common">lettuce slug</name>
    <dbReference type="NCBI Taxonomy" id="231223"/>
    <lineage>
        <taxon>Eukaryota</taxon>
        <taxon>Metazoa</taxon>
        <taxon>Spiralia</taxon>
        <taxon>Lophotrochozoa</taxon>
        <taxon>Mollusca</taxon>
        <taxon>Gastropoda</taxon>
        <taxon>Heterobranchia</taxon>
        <taxon>Euthyneura</taxon>
        <taxon>Panpulmonata</taxon>
        <taxon>Sacoglossa</taxon>
        <taxon>Placobranchoidea</taxon>
        <taxon>Plakobranchidae</taxon>
        <taxon>Elysia</taxon>
    </lineage>
</organism>
<dbReference type="EMBL" id="JAWDGP010007583">
    <property type="protein sequence ID" value="KAK3712668.1"/>
    <property type="molecule type" value="Genomic_DNA"/>
</dbReference>
<feature type="compositionally biased region" description="Polar residues" evidence="4">
    <location>
        <begin position="1502"/>
        <end position="1514"/>
    </location>
</feature>
<feature type="region of interest" description="Disordered" evidence="4">
    <location>
        <begin position="1497"/>
        <end position="1534"/>
    </location>
</feature>
<evidence type="ECO:0000313" key="8">
    <source>
        <dbReference type="EMBL" id="KAK3712668.1"/>
    </source>
</evidence>
<feature type="domain" description="DUF2428" evidence="5">
    <location>
        <begin position="944"/>
        <end position="1204"/>
    </location>
</feature>
<dbReference type="InterPro" id="IPR016024">
    <property type="entry name" value="ARM-type_fold"/>
</dbReference>
<keyword evidence="9" id="KW-1185">Reference proteome</keyword>
<keyword evidence="2" id="KW-0819">tRNA processing</keyword>
<reference evidence="8" key="1">
    <citation type="journal article" date="2023" name="G3 (Bethesda)">
        <title>A reference genome for the long-term kleptoplast-retaining sea slug Elysia crispata morphotype clarki.</title>
        <authorList>
            <person name="Eastman K.E."/>
            <person name="Pendleton A.L."/>
            <person name="Shaikh M.A."/>
            <person name="Suttiyut T."/>
            <person name="Ogas R."/>
            <person name="Tomko P."/>
            <person name="Gavelis G."/>
            <person name="Widhalm J.R."/>
            <person name="Wisecaver J.H."/>
        </authorList>
    </citation>
    <scope>NUCLEOTIDE SEQUENCE</scope>
    <source>
        <strain evidence="8">ECLA1</strain>
    </source>
</reference>
<sequence>MQSLIARVPTSFETKIGLLQLKELLKDYKSEVQKDESEKVLSYLVSRYLDCPTKIHAKRVLSSFFQSLDEESQYFVKPEICSQLEKILDSGSFQIEAARHNIATIAALMENFKLGESCLSNISLQVIKYLSKVGHKFYLEVNADVPPVFLNEVMHHCHVTIQTLNLLLQKTVVGNSELLKTFVYQTNLLKTIWDLDMCILTNDVFLLDCRCCCAMNAILVLQLALPGQEMAHQIPMILLPSSNVTCTLPASLAWLDQTRASLLNMESLSTLSALAVAFGYISMVNPEAAVQSLPRGSNFYLHIFLPALLEHSTRCTDTTSRTLYSKTISLFATKLLECVQKGNSPAAFIQEVDGNSTSMQSLLGYVWTNWEDQLEIVRQSAKVVFEKVLQLHCIVKHVQNMKESKGSSSDLFLQSLVEHLFTVSWTSRGKFSALTSCVRQLGCCPLLDIRPGLPVEVIQQLQEQALSCYASELYCTMFTSHMQEMGFNDASLNSCKKVTTSPDKANIAVAEAKGKKSSSLKESDLELSEAKLLKMWAEPVAKAMCSSKKKLKQNIVEYLLPRLMKSGQEVLNHMIQGFSIRLKDTPQQAQGAIIMCLHRARTLGYLQSSAVETEGDSLWLGYLSTEVLKETLCSMDDHIRLDAFALVCENSKTSEVVTIFEFEMLKFFIPHNINNQSPAFRQAFLALLKKLVFRLKESLLSLRRKLKGKNPVPSVNKSIDDYEFFLSWLAMFTVNNLYSGAAFARRTTSLAVLSLLASSFTSEKDGFSVPVLLKKAHIQALLGALTDTFEENKREALSVLTSFLKHKEAIWDRTGAEETLSLALSLACSTRPQDCDTAVYIFLVLLKQQELYQQKYDFAAILSSASGSALEALDPVLSSCPKLLLLWSLLQLLDRQIAVAEQSLVSAAASRPMYPTLHCIRYILQEINFGAMEKEHIASSKNFIKGLIISCLHLSRVVSPVVQNSSPEGNIPEEAVSNLDIPNAEWSRALVESMPEYLVVCGWRSIKEVSLTLGSLCLQLPTTLVKEEADEGLLSLDQIKVIGKYFNQQLLESIHRGAFELAYAGFQLMCQMLWRHPLSCFHQLPSQWLSAVLQDIKSGDTQSRLCATRRSAGVPFLVQAITSTEPNLTGRQTFHSAMKELLRLALSQACGDERNRALPSDAQVHALNILRALYRESRLGDDVVLYVADGLKAAILGFRSEQWAVRNSATLLLSSLMTRMFGVKRSKDEAAMSKKNCQTGRAFFYRYPTLYPFLLTELEVATANVMSKDKLSLHPSLYPVLLVLGRLFPSTLEGSDTTLSLSAFIPYVIRCASSPVYKTRVIASRAIQPLAKRNEVIDIGCCLWELIPFLPMDGKTQSSHIHGSLLQLTQLITVMESFHETHKLEVLSSFVENLYQRKWIFEKKNQCFGTRQAGLVLTNAVLNVADVCHMDGGKTALVISRLRHAFVCALSDHETHKFNSSIPFFFEFEKTRAQLCLKHLVTTKNCKSIFIRGKTDGKVTGHDSNQSTQSSVQENGEREQTGNSEFEAPGLSERSEDEILSTDCANNQIFLSLLKSPVYDVRLGVLDVLLSSINSSSETGDQSDWLNTVQACHGSDEADLELSSQAQVCKVFLPEAKAVVRALYHYLVKMAMETETHHLCQEKVFYLLGSLPEDFSELEKENSRCLLQMLSTLTSRIQAERRTEIKAAVLRFAVRLVAILYRRISESPNKDILKYGCQTDTKSSHFTVCPNEISDAIINWLRLLRESSSADENPVLQISCCHCLLQNADILLKDPKNIFGKAVYTVWSTLAVLLQDDDLEVKEIAASVVCSVLKKEQGSYQSSYALHILPSVLTSLHGSRDLSGVLRCLISWILQECTLDVKESTERLFDKGDMNTYLDYIAFTRSIMLCLDKVFNSGPSKQLMSSPQDCLSQQSHEETDVGSCYQANLMCRNDVEFISFLDSCVANLLAELQILESSCHKEDMFKNVARFSSLYQTLHKGRLCLSLFHKLAPGAEVLSKSLNTLNNVMETVVAGLNVTNILCI</sequence>
<dbReference type="SUPFAM" id="SSF48371">
    <property type="entry name" value="ARM repeat"/>
    <property type="match status" value="2"/>
</dbReference>
<evidence type="ECO:0000256" key="2">
    <source>
        <dbReference type="ARBA" id="ARBA00022694"/>
    </source>
</evidence>
<dbReference type="InterPro" id="IPR056842">
    <property type="entry name" value="THADA-like_TPR_C"/>
</dbReference>
<feature type="domain" description="tRNA (32-2'-O)-methyltransferase regulator THADA-like C-terminal TPR repeats region" evidence="7">
    <location>
        <begin position="1206"/>
        <end position="1371"/>
    </location>
</feature>
<dbReference type="InterPro" id="IPR056843">
    <property type="entry name" value="THADA-like_TPR"/>
</dbReference>
<dbReference type="Proteomes" id="UP001283361">
    <property type="component" value="Unassembled WGS sequence"/>
</dbReference>
<evidence type="ECO:0000259" key="7">
    <source>
        <dbReference type="Pfam" id="PF25151"/>
    </source>
</evidence>
<protein>
    <recommendedName>
        <fullName evidence="3">tRNA (32-2'-O)-methyltransferase regulator THADA</fullName>
    </recommendedName>
</protein>
<dbReference type="Pfam" id="PF10350">
    <property type="entry name" value="DUF2428"/>
    <property type="match status" value="1"/>
</dbReference>
<evidence type="ECO:0000259" key="6">
    <source>
        <dbReference type="Pfam" id="PF25150"/>
    </source>
</evidence>
<comment type="caution">
    <text evidence="8">The sequence shown here is derived from an EMBL/GenBank/DDBJ whole genome shotgun (WGS) entry which is preliminary data.</text>
</comment>
<accession>A0AAE0XV78</accession>
<dbReference type="InterPro" id="IPR019442">
    <property type="entry name" value="THADA/TRM732_DUF2428"/>
</dbReference>
<evidence type="ECO:0000256" key="3">
    <source>
        <dbReference type="ARBA" id="ARBA00035698"/>
    </source>
</evidence>
<evidence type="ECO:0000313" key="9">
    <source>
        <dbReference type="Proteomes" id="UP001283361"/>
    </source>
</evidence>
<dbReference type="PANTHER" id="PTHR14387:SF7">
    <property type="entry name" value="THYROID ADENOMA-ASSOCIATED PROTEIN"/>
    <property type="match status" value="1"/>
</dbReference>
<feature type="domain" description="tRNA (32-2'-O)-methyltransferase regulator THADA-like TPR repeats region" evidence="6">
    <location>
        <begin position="533"/>
        <end position="793"/>
    </location>
</feature>
<dbReference type="Pfam" id="PF25151">
    <property type="entry name" value="TPR_Trm732_C"/>
    <property type="match status" value="1"/>
</dbReference>
<dbReference type="PANTHER" id="PTHR14387">
    <property type="entry name" value="THADA/DEATH RECEPTOR INTERACTING PROTEIN"/>
    <property type="match status" value="1"/>
</dbReference>
<dbReference type="Pfam" id="PF25150">
    <property type="entry name" value="TPR_Trm732"/>
    <property type="match status" value="1"/>
</dbReference>
<gene>
    <name evidence="8" type="ORF">RRG08_058570</name>
</gene>
<dbReference type="GO" id="GO:0030488">
    <property type="term" value="P:tRNA methylation"/>
    <property type="evidence" value="ECO:0007669"/>
    <property type="project" value="TreeGrafter"/>
</dbReference>
<name>A0AAE0XV78_9GAST</name>
<dbReference type="InterPro" id="IPR051954">
    <property type="entry name" value="tRNA_methyltransferase_THADA"/>
</dbReference>
<evidence type="ECO:0000256" key="1">
    <source>
        <dbReference type="ARBA" id="ARBA00010409"/>
    </source>
</evidence>